<feature type="region of interest" description="Disordered" evidence="1">
    <location>
        <begin position="1"/>
        <end position="27"/>
    </location>
</feature>
<feature type="compositionally biased region" description="Low complexity" evidence="1">
    <location>
        <begin position="171"/>
        <end position="182"/>
    </location>
</feature>
<dbReference type="PANTHER" id="PTHR30441:SF8">
    <property type="entry name" value="DUF748 DOMAIN-CONTAINING PROTEIN"/>
    <property type="match status" value="1"/>
</dbReference>
<organism evidence="3 4">
    <name type="scientific">Victivallis lenta</name>
    <dbReference type="NCBI Taxonomy" id="2606640"/>
    <lineage>
        <taxon>Bacteria</taxon>
        <taxon>Pseudomonadati</taxon>
        <taxon>Lentisphaerota</taxon>
        <taxon>Lentisphaeria</taxon>
        <taxon>Victivallales</taxon>
        <taxon>Victivallaceae</taxon>
        <taxon>Victivallis</taxon>
    </lineage>
</organism>
<proteinExistence type="predicted"/>
<dbReference type="EMBL" id="VUNS01000001">
    <property type="protein sequence ID" value="MST95614.1"/>
    <property type="molecule type" value="Genomic_DNA"/>
</dbReference>
<feature type="region of interest" description="Disordered" evidence="1">
    <location>
        <begin position="163"/>
        <end position="185"/>
    </location>
</feature>
<dbReference type="AlphaFoldDB" id="A0A844FY01"/>
<gene>
    <name evidence="3" type="ORF">FYJ85_00945</name>
</gene>
<accession>A0A844FY01</accession>
<dbReference type="PANTHER" id="PTHR30441">
    <property type="entry name" value="DUF748 DOMAIN-CONTAINING PROTEIN"/>
    <property type="match status" value="1"/>
</dbReference>
<keyword evidence="2" id="KW-0472">Membrane</keyword>
<evidence type="ECO:0000256" key="1">
    <source>
        <dbReference type="SAM" id="MobiDB-lite"/>
    </source>
</evidence>
<keyword evidence="2" id="KW-0812">Transmembrane</keyword>
<sequence>MSEESKKEAVKAENAGAKETGHETQTGAKPKKKRLWLRVLGWTLGVIAVLLIVAIIARDAIIKTAVTKIGSAVTGTKVEMDSFSSSFGGTVELTGFRVANPEGYRDPYAFQVAQVRVGVDVGSLFSDKIEVREVLISGTKVNFELKLNGSSNLTDIKQNVETFAGEGGGQPESPDQPAAQEPEAAREAAQKKVVIRIVKVEGTELSVSSSLLNTTVPLPLPPITLTDLGEGKNFGETVNEFAAKMLAAILTAVSDSGLRLDGLKGIGDSLTEAGKGLGDSLKQSGDSLKDAGKTLESSFKDLFKNKK</sequence>
<dbReference type="Proteomes" id="UP000435649">
    <property type="component" value="Unassembled WGS sequence"/>
</dbReference>
<evidence type="ECO:0000313" key="4">
    <source>
        <dbReference type="Proteomes" id="UP000435649"/>
    </source>
</evidence>
<comment type="caution">
    <text evidence="3">The sequence shown here is derived from an EMBL/GenBank/DDBJ whole genome shotgun (WGS) entry which is preliminary data.</text>
</comment>
<keyword evidence="2" id="KW-1133">Transmembrane helix</keyword>
<name>A0A844FY01_9BACT</name>
<dbReference type="InterPro" id="IPR052894">
    <property type="entry name" value="AsmA-related"/>
</dbReference>
<dbReference type="GO" id="GO:0090313">
    <property type="term" value="P:regulation of protein targeting to membrane"/>
    <property type="evidence" value="ECO:0007669"/>
    <property type="project" value="TreeGrafter"/>
</dbReference>
<dbReference type="RefSeq" id="WP_106053164.1">
    <property type="nucleotide sequence ID" value="NZ_CALXOB010000042.1"/>
</dbReference>
<reference evidence="3 4" key="1">
    <citation type="submission" date="2019-08" db="EMBL/GenBank/DDBJ databases">
        <title>In-depth cultivation of the pig gut microbiome towards novel bacterial diversity and tailored functional studies.</title>
        <authorList>
            <person name="Wylensek D."/>
            <person name="Hitch T.C.A."/>
            <person name="Clavel T."/>
        </authorList>
    </citation>
    <scope>NUCLEOTIDE SEQUENCE [LARGE SCALE GENOMIC DNA]</scope>
    <source>
        <strain evidence="3 4">BBE-744-WT-12</strain>
    </source>
</reference>
<evidence type="ECO:0000313" key="3">
    <source>
        <dbReference type="EMBL" id="MST95614.1"/>
    </source>
</evidence>
<protein>
    <submittedName>
        <fullName evidence="3">AsmA family protein</fullName>
    </submittedName>
</protein>
<keyword evidence="4" id="KW-1185">Reference proteome</keyword>
<feature type="compositionally biased region" description="Basic and acidic residues" evidence="1">
    <location>
        <begin position="1"/>
        <end position="11"/>
    </location>
</feature>
<feature type="transmembrane region" description="Helical" evidence="2">
    <location>
        <begin position="35"/>
        <end position="57"/>
    </location>
</feature>
<dbReference type="GO" id="GO:0005886">
    <property type="term" value="C:plasma membrane"/>
    <property type="evidence" value="ECO:0007669"/>
    <property type="project" value="TreeGrafter"/>
</dbReference>
<evidence type="ECO:0000256" key="2">
    <source>
        <dbReference type="SAM" id="Phobius"/>
    </source>
</evidence>